<evidence type="ECO:0008006" key="3">
    <source>
        <dbReference type="Google" id="ProtNLM"/>
    </source>
</evidence>
<gene>
    <name evidence="1" type="ORF">MB14_15850</name>
</gene>
<dbReference type="RefSeq" id="WP_062590395.1">
    <property type="nucleotide sequence ID" value="NZ_LQZQ01000004.1"/>
</dbReference>
<dbReference type="STRING" id="279360.MB14_15850"/>
<reference evidence="1" key="1">
    <citation type="submission" date="2016-01" db="EMBL/GenBank/DDBJ databases">
        <title>Genome sequencing of Roseivirga ehrenbergii KMM 6017.</title>
        <authorList>
            <person name="Selvaratnam C."/>
            <person name="Thevarajoo S."/>
            <person name="Goh K.M."/>
            <person name="Ee R."/>
            <person name="Chan K.-G."/>
            <person name="Chong C.S."/>
        </authorList>
    </citation>
    <scope>NUCLEOTIDE SEQUENCE [LARGE SCALE GENOMIC DNA]</scope>
    <source>
        <strain evidence="1">KMM 6017</strain>
    </source>
</reference>
<evidence type="ECO:0000313" key="2">
    <source>
        <dbReference type="Proteomes" id="UP000075583"/>
    </source>
</evidence>
<dbReference type="EMBL" id="LQZQ01000004">
    <property type="protein sequence ID" value="KYG80620.1"/>
    <property type="molecule type" value="Genomic_DNA"/>
</dbReference>
<dbReference type="AlphaFoldDB" id="A0A150XPF9"/>
<dbReference type="PROSITE" id="PS51257">
    <property type="entry name" value="PROKAR_LIPOPROTEIN"/>
    <property type="match status" value="1"/>
</dbReference>
<proteinExistence type="predicted"/>
<dbReference type="OrthoDB" id="819585at2"/>
<protein>
    <recommendedName>
        <fullName evidence="3">6-bladed beta-propeller</fullName>
    </recommendedName>
</protein>
<dbReference type="Proteomes" id="UP000075583">
    <property type="component" value="Unassembled WGS sequence"/>
</dbReference>
<organism evidence="1 2">
    <name type="scientific">Roseivirga ehrenbergii (strain DSM 102268 / JCM 13514 / KCTC 12282 / NCIMB 14502 / KMM 6017)</name>
    <dbReference type="NCBI Taxonomy" id="279360"/>
    <lineage>
        <taxon>Bacteria</taxon>
        <taxon>Pseudomonadati</taxon>
        <taxon>Bacteroidota</taxon>
        <taxon>Cytophagia</taxon>
        <taxon>Cytophagales</taxon>
        <taxon>Roseivirgaceae</taxon>
        <taxon>Roseivirga</taxon>
    </lineage>
</organism>
<evidence type="ECO:0000313" key="1">
    <source>
        <dbReference type="EMBL" id="KYG80620.1"/>
    </source>
</evidence>
<name>A0A150XPF9_ROSEK</name>
<accession>A0A150XPF9</accession>
<sequence>MKNKLFGFLMLTLVFSCAEKGGVNDKQVTGLDDFKSYHLDLDLPKENFIDMIESVELMQLEETDESLLSTIRKINRLDDGFVFHTDKKMGTNEHTTIYFFDENGNFKNKINRQGQGPEEYGSIESLWMENGLVAVYSMPKSVIYRHTTEGEFVDSRKLPDQLRVGDIRPYKDGYVAEMNYLPINDTSYYKFAKLDKDLKLEKAFLKYKDAPNGMWRPTNYSTVIPYQDGVQLFRVFSDTIYAYTNDKLAPLVHFDFKEDWFWTDRPEPTSEVWQKVEAENKAWVIGMAIGQKHIYADALIGYSHWEYFLIDRMSGKVKRMEMPKGKSVSEEFLYLGWEKDRLMFSVTTADVPNILSALDENQINYREGTTLEKIESSENPVLMWVKFKEFTK</sequence>
<dbReference type="Pfam" id="PF17170">
    <property type="entry name" value="DUF5128"/>
    <property type="match status" value="1"/>
</dbReference>
<keyword evidence="2" id="KW-1185">Reference proteome</keyword>
<comment type="caution">
    <text evidence="1">The sequence shown here is derived from an EMBL/GenBank/DDBJ whole genome shotgun (WGS) entry which is preliminary data.</text>
</comment>